<organism evidence="2 3">
    <name type="scientific">Heterobasidion irregulare (strain TC 32-1)</name>
    <dbReference type="NCBI Taxonomy" id="747525"/>
    <lineage>
        <taxon>Eukaryota</taxon>
        <taxon>Fungi</taxon>
        <taxon>Dikarya</taxon>
        <taxon>Basidiomycota</taxon>
        <taxon>Agaricomycotina</taxon>
        <taxon>Agaricomycetes</taxon>
        <taxon>Russulales</taxon>
        <taxon>Bondarzewiaceae</taxon>
        <taxon>Heterobasidion</taxon>
        <taxon>Heterobasidion annosum species complex</taxon>
    </lineage>
</organism>
<reference evidence="2 3" key="1">
    <citation type="journal article" date="2012" name="New Phytol.">
        <title>Insight into trade-off between wood decay and parasitism from the genome of a fungal forest pathogen.</title>
        <authorList>
            <person name="Olson A."/>
            <person name="Aerts A."/>
            <person name="Asiegbu F."/>
            <person name="Belbahri L."/>
            <person name="Bouzid O."/>
            <person name="Broberg A."/>
            <person name="Canback B."/>
            <person name="Coutinho P.M."/>
            <person name="Cullen D."/>
            <person name="Dalman K."/>
            <person name="Deflorio G."/>
            <person name="van Diepen L.T."/>
            <person name="Dunand C."/>
            <person name="Duplessis S."/>
            <person name="Durling M."/>
            <person name="Gonthier P."/>
            <person name="Grimwood J."/>
            <person name="Fossdal C.G."/>
            <person name="Hansson D."/>
            <person name="Henrissat B."/>
            <person name="Hietala A."/>
            <person name="Himmelstrand K."/>
            <person name="Hoffmeister D."/>
            <person name="Hogberg N."/>
            <person name="James T.Y."/>
            <person name="Karlsson M."/>
            <person name="Kohler A."/>
            <person name="Kues U."/>
            <person name="Lee Y.H."/>
            <person name="Lin Y.C."/>
            <person name="Lind M."/>
            <person name="Lindquist E."/>
            <person name="Lombard V."/>
            <person name="Lucas S."/>
            <person name="Lunden K."/>
            <person name="Morin E."/>
            <person name="Murat C."/>
            <person name="Park J."/>
            <person name="Raffaello T."/>
            <person name="Rouze P."/>
            <person name="Salamov A."/>
            <person name="Schmutz J."/>
            <person name="Solheim H."/>
            <person name="Stahlberg J."/>
            <person name="Velez H."/>
            <person name="de Vries R.P."/>
            <person name="Wiebenga A."/>
            <person name="Woodward S."/>
            <person name="Yakovlev I."/>
            <person name="Garbelotto M."/>
            <person name="Martin F."/>
            <person name="Grigoriev I.V."/>
            <person name="Stenlid J."/>
        </authorList>
    </citation>
    <scope>NUCLEOTIDE SEQUENCE [LARGE SCALE GENOMIC DNA]</scope>
    <source>
        <strain evidence="2 3">TC 32-1</strain>
    </source>
</reference>
<evidence type="ECO:0000256" key="1">
    <source>
        <dbReference type="SAM" id="MobiDB-lite"/>
    </source>
</evidence>
<dbReference type="Proteomes" id="UP000030671">
    <property type="component" value="Unassembled WGS sequence"/>
</dbReference>
<dbReference type="GeneID" id="20676432"/>
<accession>W4K2U8</accession>
<dbReference type="KEGG" id="hir:HETIRDRAFT_453807"/>
<feature type="region of interest" description="Disordered" evidence="1">
    <location>
        <begin position="57"/>
        <end position="101"/>
    </location>
</feature>
<evidence type="ECO:0000313" key="3">
    <source>
        <dbReference type="Proteomes" id="UP000030671"/>
    </source>
</evidence>
<dbReference type="eggNOG" id="ENOG502SYPU">
    <property type="taxonomic scope" value="Eukaryota"/>
</dbReference>
<feature type="compositionally biased region" description="Low complexity" evidence="1">
    <location>
        <begin position="224"/>
        <end position="241"/>
    </location>
</feature>
<evidence type="ECO:0000313" key="2">
    <source>
        <dbReference type="EMBL" id="ETW79381.1"/>
    </source>
</evidence>
<protein>
    <submittedName>
        <fullName evidence="2">Uncharacterized protein</fullName>
    </submittedName>
</protein>
<name>W4K2U8_HETIT</name>
<dbReference type="HOGENOM" id="CLU_813961_0_0_1"/>
<feature type="compositionally biased region" description="Basic and acidic residues" evidence="1">
    <location>
        <begin position="77"/>
        <end position="89"/>
    </location>
</feature>
<dbReference type="InParanoid" id="W4K2U8"/>
<dbReference type="RefSeq" id="XP_009549614.1">
    <property type="nucleotide sequence ID" value="XM_009551319.1"/>
</dbReference>
<gene>
    <name evidence="2" type="ORF">HETIRDRAFT_453807</name>
</gene>
<feature type="region of interest" description="Disordered" evidence="1">
    <location>
        <begin position="1"/>
        <end position="27"/>
    </location>
</feature>
<sequence>MTPNAEPGRRAGEHEGGDRRHHDPQEALVRQVAQPRFAKRCFEHFILRWGMNTALEPQKEEKPPAPQQFFSLSQPFEPRRQEAEEKSYVDTDADDDEGSVPLPSAPLLMRHQFADQNIHLPRMPLIGNLIDYHDDDDERKLALDLSLDLDRCLTPLGPHGGDAELIFSYCPLPAAECLRLTGILELTHSPLPVTHIRLRATPPAHARTSDFSSTPPSTLHPVSSPTLHAHLTPHPHTLTSPRPVDDATVRPRARPIPHSSAVPRSWLRKLRKGGGGGGGGGPGAHMIIDGENVVMDAPLLSRTDVMKVRRRPSLRQFLSAHACIPVSTFCPPLLRPAPPQF</sequence>
<feature type="compositionally biased region" description="Polar residues" evidence="1">
    <location>
        <begin position="209"/>
        <end position="223"/>
    </location>
</feature>
<dbReference type="EMBL" id="KI925461">
    <property type="protein sequence ID" value="ETW79381.1"/>
    <property type="molecule type" value="Genomic_DNA"/>
</dbReference>
<keyword evidence="3" id="KW-1185">Reference proteome</keyword>
<feature type="compositionally biased region" description="Basic and acidic residues" evidence="1">
    <location>
        <begin position="7"/>
        <end position="25"/>
    </location>
</feature>
<feature type="region of interest" description="Disordered" evidence="1">
    <location>
        <begin position="204"/>
        <end position="258"/>
    </location>
</feature>
<dbReference type="AlphaFoldDB" id="W4K2U8"/>
<proteinExistence type="predicted"/>